<protein>
    <recommendedName>
        <fullName evidence="3">MutS-like protein</fullName>
    </recommendedName>
</protein>
<sequence length="86" mass="9882">MGIEFMAAEKFTFVIDLQQMGMNMMLGLYGMHHGRSTCLLHVLEFWREGNEDFPLVEMVKYQAQPCLIYSIKKSEESFLAALQSIG</sequence>
<dbReference type="AlphaFoldDB" id="A0AAV6Y727"/>
<dbReference type="Proteomes" id="UP000826271">
    <property type="component" value="Unassembled WGS sequence"/>
</dbReference>
<evidence type="ECO:0008006" key="3">
    <source>
        <dbReference type="Google" id="ProtNLM"/>
    </source>
</evidence>
<evidence type="ECO:0000313" key="1">
    <source>
        <dbReference type="EMBL" id="KAG8389540.1"/>
    </source>
</evidence>
<gene>
    <name evidence="1" type="ORF">BUALT_Bualt02G0239900</name>
</gene>
<comment type="caution">
    <text evidence="1">The sequence shown here is derived from an EMBL/GenBank/DDBJ whole genome shotgun (WGS) entry which is preliminary data.</text>
</comment>
<proteinExistence type="predicted"/>
<reference evidence="1" key="1">
    <citation type="submission" date="2019-10" db="EMBL/GenBank/DDBJ databases">
        <authorList>
            <person name="Zhang R."/>
            <person name="Pan Y."/>
            <person name="Wang J."/>
            <person name="Ma R."/>
            <person name="Yu S."/>
        </authorList>
    </citation>
    <scope>NUCLEOTIDE SEQUENCE</scope>
    <source>
        <strain evidence="1">LA-IB0</strain>
        <tissue evidence="1">Leaf</tissue>
    </source>
</reference>
<dbReference type="EMBL" id="WHWC01000002">
    <property type="protein sequence ID" value="KAG8389540.1"/>
    <property type="molecule type" value="Genomic_DNA"/>
</dbReference>
<keyword evidence="2" id="KW-1185">Reference proteome</keyword>
<name>A0AAV6Y727_9LAMI</name>
<organism evidence="1 2">
    <name type="scientific">Buddleja alternifolia</name>
    <dbReference type="NCBI Taxonomy" id="168488"/>
    <lineage>
        <taxon>Eukaryota</taxon>
        <taxon>Viridiplantae</taxon>
        <taxon>Streptophyta</taxon>
        <taxon>Embryophyta</taxon>
        <taxon>Tracheophyta</taxon>
        <taxon>Spermatophyta</taxon>
        <taxon>Magnoliopsida</taxon>
        <taxon>eudicotyledons</taxon>
        <taxon>Gunneridae</taxon>
        <taxon>Pentapetalae</taxon>
        <taxon>asterids</taxon>
        <taxon>lamiids</taxon>
        <taxon>Lamiales</taxon>
        <taxon>Scrophulariaceae</taxon>
        <taxon>Buddlejeae</taxon>
        <taxon>Buddleja</taxon>
    </lineage>
</organism>
<evidence type="ECO:0000313" key="2">
    <source>
        <dbReference type="Proteomes" id="UP000826271"/>
    </source>
</evidence>
<accession>A0AAV6Y727</accession>